<keyword evidence="1" id="KW-1188">Viral release from host cell</keyword>
<dbReference type="Pfam" id="PF04586">
    <property type="entry name" value="Peptidase_S78"/>
    <property type="match status" value="1"/>
</dbReference>
<name>A0AA48L1D4_9FIRM</name>
<sequence>MRIELRNDAVLLDGYVNAIERDSKIMLDEKGERFVEQIKPKVFQRAIEKNEDIFCLLNHDHNRQLGSTKQGNVELFEDNIGLRAICKITDSEVMQKAKEDKLRGWSFGFELLKEVEEPIKEGLKRRFVEEMNLTEISIIDDRKMPCYVGTSIEMRAEKNSKIEYRGQEFKAKIINHKNAFNKISSIGGVICSALASRRFLKLKKFILSLSIIKNLQQKTLKRNGFLNRVLTFSLNFNLGS</sequence>
<proteinExistence type="predicted"/>
<dbReference type="Proteomes" id="UP001335720">
    <property type="component" value="Chromosome"/>
</dbReference>
<dbReference type="KEGG" id="ptrh:RsTaC01_0396"/>
<accession>A0AA48L1D4</accession>
<evidence type="ECO:0000256" key="1">
    <source>
        <dbReference type="ARBA" id="ARBA00022612"/>
    </source>
</evidence>
<reference evidence="5" key="1">
    <citation type="journal article" date="2023" name="ISME J.">
        <title>Emergence of putative energy parasites within Clostridia revealed by genome analysis of a novel endosymbiotic clade.</title>
        <authorList>
            <person name="Takahashi K."/>
            <person name="Kuwahara H."/>
            <person name="Horikawa Y."/>
            <person name="Izawa K."/>
            <person name="Kato D."/>
            <person name="Inagaki T."/>
            <person name="Yuki M."/>
            <person name="Ohkuma M."/>
            <person name="Hongoh Y."/>
        </authorList>
    </citation>
    <scope>NUCLEOTIDE SEQUENCE</scope>
    <source>
        <strain evidence="5">RsTa-C01</strain>
    </source>
</reference>
<dbReference type="EMBL" id="AP027925">
    <property type="protein sequence ID" value="BED92595.1"/>
    <property type="molecule type" value="Genomic_DNA"/>
</dbReference>
<dbReference type="GO" id="GO:0008233">
    <property type="term" value="F:peptidase activity"/>
    <property type="evidence" value="ECO:0007669"/>
    <property type="project" value="UniProtKB-KW"/>
</dbReference>
<organism evidence="5">
    <name type="scientific">Candidatus Paraimprobicoccus trichonymphae</name>
    <dbReference type="NCBI Taxonomy" id="3033793"/>
    <lineage>
        <taxon>Bacteria</taxon>
        <taxon>Bacillati</taxon>
        <taxon>Bacillota</taxon>
        <taxon>Clostridia</taxon>
        <taxon>Candidatus Paraimprobicoccus</taxon>
    </lineage>
</organism>
<dbReference type="InterPro" id="IPR054613">
    <property type="entry name" value="Peptidase_S78_dom"/>
</dbReference>
<feature type="domain" description="Prohead serine protease" evidence="4">
    <location>
        <begin position="7"/>
        <end position="161"/>
    </location>
</feature>
<dbReference type="GO" id="GO:0006508">
    <property type="term" value="P:proteolysis"/>
    <property type="evidence" value="ECO:0007669"/>
    <property type="project" value="UniProtKB-KW"/>
</dbReference>
<protein>
    <submittedName>
        <fullName evidence="5">HK97 family phage prohead protease</fullName>
    </submittedName>
</protein>
<keyword evidence="2 5" id="KW-0645">Protease</keyword>
<evidence type="ECO:0000256" key="2">
    <source>
        <dbReference type="ARBA" id="ARBA00022670"/>
    </source>
</evidence>
<dbReference type="NCBIfam" id="TIGR01543">
    <property type="entry name" value="proheadase_HK97"/>
    <property type="match status" value="1"/>
</dbReference>
<keyword evidence="3" id="KW-0378">Hydrolase</keyword>
<dbReference type="InterPro" id="IPR006433">
    <property type="entry name" value="Prohead_protease"/>
</dbReference>
<dbReference type="AlphaFoldDB" id="A0AA48L1D4"/>
<evidence type="ECO:0000256" key="3">
    <source>
        <dbReference type="ARBA" id="ARBA00022801"/>
    </source>
</evidence>
<evidence type="ECO:0000313" key="5">
    <source>
        <dbReference type="EMBL" id="BED92595.1"/>
    </source>
</evidence>
<evidence type="ECO:0000259" key="4">
    <source>
        <dbReference type="Pfam" id="PF04586"/>
    </source>
</evidence>
<gene>
    <name evidence="5" type="ORF">RsTaC01_0396</name>
</gene>